<evidence type="ECO:0000256" key="2">
    <source>
        <dbReference type="ARBA" id="ARBA00022801"/>
    </source>
</evidence>
<evidence type="ECO:0000259" key="3">
    <source>
        <dbReference type="Pfam" id="PF00149"/>
    </source>
</evidence>
<dbReference type="PANTHER" id="PTHR10161:SF14">
    <property type="entry name" value="TARTRATE-RESISTANT ACID PHOSPHATASE TYPE 5"/>
    <property type="match status" value="1"/>
</dbReference>
<dbReference type="SUPFAM" id="SSF56300">
    <property type="entry name" value="Metallo-dependent phosphatases"/>
    <property type="match status" value="1"/>
</dbReference>
<keyword evidence="2" id="KW-0378">Hydrolase</keyword>
<dbReference type="Pfam" id="PF00149">
    <property type="entry name" value="Metallophos"/>
    <property type="match status" value="1"/>
</dbReference>
<name>A0A098LCD9_9BACT</name>
<dbReference type="PANTHER" id="PTHR10161">
    <property type="entry name" value="TARTRATE-RESISTANT ACID PHOSPHATASE TYPE 5"/>
    <property type="match status" value="1"/>
</dbReference>
<sequence length="339" mass="39027">MFLIGDAGAPSVLHPDPTLALLERKLKEAGDAAGVFFLGDNIYPTGLPESNDKDFPLAEKRLLAQLHVVEHHKGLKVFVSGNHDWKKGRKGGFQTMMRQQEYVESFFSSKEVYLPRNGCPGPYEISVNDKLTFIVLNTQWWVHGGHKPLGKREGCLVDNEHEFFLLLEDLLARNSSKRIVVLGHHPLYSFAVHGGRFSMKQHLFPLTDANKKLYLPLPVAGSLYPIYRRYIGSKEDMSHPLYKRLRRRLIDIFKKYDNLIYAAGHDHNLQYIYKNNQHFIVSGAGSKVNHVQKASHAIFTHAHKGFFKLSFYENETWLEVFEPHKKKEDGLLVFRKKMF</sequence>
<dbReference type="InterPro" id="IPR004843">
    <property type="entry name" value="Calcineurin-like_PHP"/>
</dbReference>
<dbReference type="EMBL" id="BBLT01000003">
    <property type="protein sequence ID" value="GAL84640.1"/>
    <property type="molecule type" value="Genomic_DNA"/>
</dbReference>
<protein>
    <submittedName>
        <fullName evidence="4">Metallophosphoesterase</fullName>
    </submittedName>
</protein>
<accession>A0A098LCD9</accession>
<dbReference type="InterPro" id="IPR029052">
    <property type="entry name" value="Metallo-depent_PP-like"/>
</dbReference>
<feature type="domain" description="Calcineurin-like phosphoesterase" evidence="3">
    <location>
        <begin position="20"/>
        <end position="200"/>
    </location>
</feature>
<dbReference type="GO" id="GO:0016787">
    <property type="term" value="F:hydrolase activity"/>
    <property type="evidence" value="ECO:0007669"/>
    <property type="project" value="UniProtKB-KW"/>
</dbReference>
<reference evidence="4 5" key="1">
    <citation type="submission" date="2014-09" db="EMBL/GenBank/DDBJ databases">
        <title>Sporocytophaga myxococcoides PG-01 genome sequencing.</title>
        <authorList>
            <person name="Liu L."/>
            <person name="Gao P.J."/>
            <person name="Chen G.J."/>
            <person name="Wang L.S."/>
        </authorList>
    </citation>
    <scope>NUCLEOTIDE SEQUENCE [LARGE SCALE GENOMIC DNA]</scope>
    <source>
        <strain evidence="4 5">PG-01</strain>
    </source>
</reference>
<evidence type="ECO:0000313" key="4">
    <source>
        <dbReference type="EMBL" id="GAL84640.1"/>
    </source>
</evidence>
<dbReference type="InterPro" id="IPR051558">
    <property type="entry name" value="Metallophosphoesterase_PAP"/>
</dbReference>
<dbReference type="STRING" id="153721.MYP_1868"/>
<organism evidence="4 5">
    <name type="scientific">Sporocytophaga myxococcoides</name>
    <dbReference type="NCBI Taxonomy" id="153721"/>
    <lineage>
        <taxon>Bacteria</taxon>
        <taxon>Pseudomonadati</taxon>
        <taxon>Bacteroidota</taxon>
        <taxon>Cytophagia</taxon>
        <taxon>Cytophagales</taxon>
        <taxon>Cytophagaceae</taxon>
        <taxon>Sporocytophaga</taxon>
    </lineage>
</organism>
<proteinExistence type="predicted"/>
<evidence type="ECO:0000313" key="5">
    <source>
        <dbReference type="Proteomes" id="UP000030185"/>
    </source>
</evidence>
<gene>
    <name evidence="4" type="ORF">MYP_1868</name>
</gene>
<keyword evidence="5" id="KW-1185">Reference proteome</keyword>
<dbReference type="AlphaFoldDB" id="A0A098LCD9"/>
<dbReference type="Gene3D" id="3.60.21.10">
    <property type="match status" value="2"/>
</dbReference>
<keyword evidence="1" id="KW-0732">Signal</keyword>
<dbReference type="eggNOG" id="COG1409">
    <property type="taxonomic scope" value="Bacteria"/>
</dbReference>
<dbReference type="Proteomes" id="UP000030185">
    <property type="component" value="Unassembled WGS sequence"/>
</dbReference>
<comment type="caution">
    <text evidence="4">The sequence shown here is derived from an EMBL/GenBank/DDBJ whole genome shotgun (WGS) entry which is preliminary data.</text>
</comment>
<evidence type="ECO:0000256" key="1">
    <source>
        <dbReference type="ARBA" id="ARBA00022729"/>
    </source>
</evidence>